<dbReference type="AlphaFoldDB" id="A0A2P2NSR6"/>
<feature type="transmembrane region" description="Helical" evidence="1">
    <location>
        <begin position="12"/>
        <end position="28"/>
    </location>
</feature>
<keyword evidence="1" id="KW-0812">Transmembrane</keyword>
<evidence type="ECO:0000256" key="1">
    <source>
        <dbReference type="SAM" id="Phobius"/>
    </source>
</evidence>
<proteinExistence type="predicted"/>
<evidence type="ECO:0000313" key="2">
    <source>
        <dbReference type="EMBL" id="MBX45484.1"/>
    </source>
</evidence>
<reference evidence="2" key="1">
    <citation type="submission" date="2018-02" db="EMBL/GenBank/DDBJ databases">
        <title>Rhizophora mucronata_Transcriptome.</title>
        <authorList>
            <person name="Meera S.P."/>
            <person name="Sreeshan A."/>
            <person name="Augustine A."/>
        </authorList>
    </citation>
    <scope>NUCLEOTIDE SEQUENCE</scope>
    <source>
        <tissue evidence="2">Leaf</tissue>
    </source>
</reference>
<keyword evidence="1" id="KW-0472">Membrane</keyword>
<accession>A0A2P2NSR6</accession>
<dbReference type="EMBL" id="GGEC01065000">
    <property type="protein sequence ID" value="MBX45484.1"/>
    <property type="molecule type" value="Transcribed_RNA"/>
</dbReference>
<protein>
    <submittedName>
        <fullName evidence="2">Uncharacterized protein</fullName>
    </submittedName>
</protein>
<keyword evidence="1" id="KW-1133">Transmembrane helix</keyword>
<organism evidence="2">
    <name type="scientific">Rhizophora mucronata</name>
    <name type="common">Asiatic mangrove</name>
    <dbReference type="NCBI Taxonomy" id="61149"/>
    <lineage>
        <taxon>Eukaryota</taxon>
        <taxon>Viridiplantae</taxon>
        <taxon>Streptophyta</taxon>
        <taxon>Embryophyta</taxon>
        <taxon>Tracheophyta</taxon>
        <taxon>Spermatophyta</taxon>
        <taxon>Magnoliopsida</taxon>
        <taxon>eudicotyledons</taxon>
        <taxon>Gunneridae</taxon>
        <taxon>Pentapetalae</taxon>
        <taxon>rosids</taxon>
        <taxon>fabids</taxon>
        <taxon>Malpighiales</taxon>
        <taxon>Rhizophoraceae</taxon>
        <taxon>Rhizophora</taxon>
    </lineage>
</organism>
<name>A0A2P2NSR6_RHIMU</name>
<sequence length="30" mass="3660">MILEGGRRGRPKMLFFFLFLSFWGHVWVEC</sequence>